<accession>A0A1Y2B9F6</accession>
<organism evidence="3 4">
    <name type="scientific">Neocallimastix californiae</name>
    <dbReference type="NCBI Taxonomy" id="1754190"/>
    <lineage>
        <taxon>Eukaryota</taxon>
        <taxon>Fungi</taxon>
        <taxon>Fungi incertae sedis</taxon>
        <taxon>Chytridiomycota</taxon>
        <taxon>Chytridiomycota incertae sedis</taxon>
        <taxon>Neocallimastigomycetes</taxon>
        <taxon>Neocallimastigales</taxon>
        <taxon>Neocallimastigaceae</taxon>
        <taxon>Neocallimastix</taxon>
    </lineage>
</organism>
<feature type="compositionally biased region" description="Low complexity" evidence="1">
    <location>
        <begin position="192"/>
        <end position="216"/>
    </location>
</feature>
<name>A0A1Y2B9F6_9FUNG</name>
<evidence type="ECO:0000256" key="2">
    <source>
        <dbReference type="SAM" id="SignalP"/>
    </source>
</evidence>
<feature type="region of interest" description="Disordered" evidence="1">
    <location>
        <begin position="185"/>
        <end position="216"/>
    </location>
</feature>
<evidence type="ECO:0000256" key="1">
    <source>
        <dbReference type="SAM" id="MobiDB-lite"/>
    </source>
</evidence>
<dbReference type="Proteomes" id="UP000193920">
    <property type="component" value="Unassembled WGS sequence"/>
</dbReference>
<feature type="chain" id="PRO_5013028177" evidence="2">
    <location>
        <begin position="19"/>
        <end position="216"/>
    </location>
</feature>
<dbReference type="OrthoDB" id="2154412at2759"/>
<gene>
    <name evidence="3" type="ORF">LY90DRAFT_76865</name>
</gene>
<protein>
    <submittedName>
        <fullName evidence="3">Uncharacterized protein</fullName>
    </submittedName>
</protein>
<evidence type="ECO:0000313" key="3">
    <source>
        <dbReference type="EMBL" id="ORY31453.1"/>
    </source>
</evidence>
<sequence length="216" mass="24882">MRFIKQVLALASLTSVLALNQEEIIQRLEKCIDEINNYSSCNISFRGIESDSQLDSYCARMTSSKCREFTKDPYSVLQNCYLIKDNTDLRDLININSIKTLGAEVKEVCAKDERGEYCPLSITHRTSVSQYDIRLRETCKRPSCAAADRQLQNDYIRIRREQGYGYFRDYQSRIDYLDSAECKNLANPPKPTTTRRTTTTTTTTRRRTTTTTTTTT</sequence>
<dbReference type="EMBL" id="MCOG01000169">
    <property type="protein sequence ID" value="ORY31453.1"/>
    <property type="molecule type" value="Genomic_DNA"/>
</dbReference>
<evidence type="ECO:0000313" key="4">
    <source>
        <dbReference type="Proteomes" id="UP000193920"/>
    </source>
</evidence>
<keyword evidence="2" id="KW-0732">Signal</keyword>
<feature type="signal peptide" evidence="2">
    <location>
        <begin position="1"/>
        <end position="18"/>
    </location>
</feature>
<feature type="non-terminal residue" evidence="3">
    <location>
        <position position="216"/>
    </location>
</feature>
<comment type="caution">
    <text evidence="3">The sequence shown here is derived from an EMBL/GenBank/DDBJ whole genome shotgun (WGS) entry which is preliminary data.</text>
</comment>
<reference evidence="3 4" key="1">
    <citation type="submission" date="2016-08" db="EMBL/GenBank/DDBJ databases">
        <title>A Parts List for Fungal Cellulosomes Revealed by Comparative Genomics.</title>
        <authorList>
            <consortium name="DOE Joint Genome Institute"/>
            <person name="Haitjema C.H."/>
            <person name="Gilmore S.P."/>
            <person name="Henske J.K."/>
            <person name="Solomon K.V."/>
            <person name="De Groot R."/>
            <person name="Kuo A."/>
            <person name="Mondo S.J."/>
            <person name="Salamov A.A."/>
            <person name="Labutti K."/>
            <person name="Zhao Z."/>
            <person name="Chiniquy J."/>
            <person name="Barry K."/>
            <person name="Brewer H.M."/>
            <person name="Purvine S.O."/>
            <person name="Wright A.T."/>
            <person name="Boxma B."/>
            <person name="Van Alen T."/>
            <person name="Hackstein J.H."/>
            <person name="Baker S.E."/>
            <person name="Grigoriev I.V."/>
            <person name="O'Malley M.A."/>
        </authorList>
    </citation>
    <scope>NUCLEOTIDE SEQUENCE [LARGE SCALE GENOMIC DNA]</scope>
    <source>
        <strain evidence="3 4">G1</strain>
    </source>
</reference>
<keyword evidence="4" id="KW-1185">Reference proteome</keyword>
<proteinExistence type="predicted"/>
<dbReference type="STRING" id="1754190.A0A1Y2B9F6"/>
<dbReference type="AlphaFoldDB" id="A0A1Y2B9F6"/>